<dbReference type="Gene3D" id="3.20.170.20">
    <property type="entry name" value="Protein of unknown function DUF952"/>
    <property type="match status" value="1"/>
</dbReference>
<dbReference type="Proteomes" id="UP001141327">
    <property type="component" value="Unassembled WGS sequence"/>
</dbReference>
<protein>
    <submittedName>
        <fullName evidence="1">Uncharacterized protein</fullName>
    </submittedName>
</protein>
<dbReference type="EMBL" id="JAPMOS010000016">
    <property type="protein sequence ID" value="KAJ4459851.1"/>
    <property type="molecule type" value="Genomic_DNA"/>
</dbReference>
<name>A0ABQ8UKW7_9EUKA</name>
<sequence>MTTPSVACKILPKTDWDTWCSTGRFLGAGIDIQSHFIHLAAESQAEEILRLFFSGARNLVVVTIDLSRLGSTVRWETAPEMPDVLFPHCYGEIPMSAVISHRFIAEVPK</sequence>
<reference evidence="1" key="1">
    <citation type="journal article" date="2022" name="bioRxiv">
        <title>Genomics of Preaxostyla Flagellates Illuminates Evolutionary Transitions and the Path Towards Mitochondrial Loss.</title>
        <authorList>
            <person name="Novak L.V.F."/>
            <person name="Treitli S.C."/>
            <person name="Pyrih J."/>
            <person name="Halakuc P."/>
            <person name="Pipaliya S.V."/>
            <person name="Vacek V."/>
            <person name="Brzon O."/>
            <person name="Soukal P."/>
            <person name="Eme L."/>
            <person name="Dacks J.B."/>
            <person name="Karnkowska A."/>
            <person name="Elias M."/>
            <person name="Hampl V."/>
        </authorList>
    </citation>
    <scope>NUCLEOTIDE SEQUENCE</scope>
    <source>
        <strain evidence="1">RCP-MX</strain>
    </source>
</reference>
<comment type="caution">
    <text evidence="1">The sequence shown here is derived from an EMBL/GenBank/DDBJ whole genome shotgun (WGS) entry which is preliminary data.</text>
</comment>
<gene>
    <name evidence="1" type="ORF">PAPYR_3899</name>
</gene>
<dbReference type="InterPro" id="IPR009297">
    <property type="entry name" value="DUF952"/>
</dbReference>
<evidence type="ECO:0000313" key="2">
    <source>
        <dbReference type="Proteomes" id="UP001141327"/>
    </source>
</evidence>
<dbReference type="PANTHER" id="PTHR34129">
    <property type="entry name" value="BLR1139 PROTEIN"/>
    <property type="match status" value="1"/>
</dbReference>
<evidence type="ECO:0000313" key="1">
    <source>
        <dbReference type="EMBL" id="KAJ4459851.1"/>
    </source>
</evidence>
<dbReference type="SUPFAM" id="SSF56399">
    <property type="entry name" value="ADP-ribosylation"/>
    <property type="match status" value="1"/>
</dbReference>
<keyword evidence="2" id="KW-1185">Reference proteome</keyword>
<dbReference type="Pfam" id="PF06108">
    <property type="entry name" value="DUF952"/>
    <property type="match status" value="1"/>
</dbReference>
<accession>A0ABQ8UKW7</accession>
<proteinExistence type="predicted"/>
<organism evidence="1 2">
    <name type="scientific">Paratrimastix pyriformis</name>
    <dbReference type="NCBI Taxonomy" id="342808"/>
    <lineage>
        <taxon>Eukaryota</taxon>
        <taxon>Metamonada</taxon>
        <taxon>Preaxostyla</taxon>
        <taxon>Paratrimastigidae</taxon>
        <taxon>Paratrimastix</taxon>
    </lineage>
</organism>
<dbReference type="PANTHER" id="PTHR34129:SF1">
    <property type="entry name" value="DUF952 DOMAIN-CONTAINING PROTEIN"/>
    <property type="match status" value="1"/>
</dbReference>